<accession>A0A8S8X8P6</accession>
<keyword evidence="2" id="KW-1185">Reference proteome</keyword>
<dbReference type="AlphaFoldDB" id="A0A8S8X8P6"/>
<evidence type="ECO:0000313" key="2">
    <source>
        <dbReference type="Proteomes" id="UP000681075"/>
    </source>
</evidence>
<evidence type="ECO:0000313" key="1">
    <source>
        <dbReference type="EMBL" id="GIL39054.1"/>
    </source>
</evidence>
<reference evidence="1" key="1">
    <citation type="submission" date="2021-02" db="EMBL/GenBank/DDBJ databases">
        <title>Genome sequence of Rhodospirillales sp. strain TMPK1 isolated from soil.</title>
        <authorList>
            <person name="Nakai R."/>
            <person name="Kusada H."/>
            <person name="Tamaki H."/>
        </authorList>
    </citation>
    <scope>NUCLEOTIDE SEQUENCE</scope>
    <source>
        <strain evidence="1">TMPK1</strain>
    </source>
</reference>
<proteinExistence type="predicted"/>
<dbReference type="RefSeq" id="WP_420242153.1">
    <property type="nucleotide sequence ID" value="NZ_BOPV01000001.1"/>
</dbReference>
<dbReference type="EMBL" id="BOPV01000001">
    <property type="protein sequence ID" value="GIL39054.1"/>
    <property type="molecule type" value="Genomic_DNA"/>
</dbReference>
<sequence>MAELATIAWNSVVLERVGDSDGERVQARLAMDGRPYDDQVAFVSFAAPNGPLTRESIFGDKKWRLALALQQEIFHLAAPGLQLPIYIGGTAHHLRSADREAA</sequence>
<dbReference type="Proteomes" id="UP000681075">
    <property type="component" value="Unassembled WGS sequence"/>
</dbReference>
<comment type="caution">
    <text evidence="1">The sequence shown here is derived from an EMBL/GenBank/DDBJ whole genome shotgun (WGS) entry which is preliminary data.</text>
</comment>
<protein>
    <submittedName>
        <fullName evidence="1">Uncharacterized protein</fullName>
    </submittedName>
</protein>
<organism evidence="1 2">
    <name type="scientific">Roseiterribacter gracilis</name>
    <dbReference type="NCBI Taxonomy" id="2812848"/>
    <lineage>
        <taxon>Bacteria</taxon>
        <taxon>Pseudomonadati</taxon>
        <taxon>Pseudomonadota</taxon>
        <taxon>Alphaproteobacteria</taxon>
        <taxon>Rhodospirillales</taxon>
        <taxon>Roseiterribacteraceae</taxon>
        <taxon>Roseiterribacter</taxon>
    </lineage>
</organism>
<name>A0A8S8X8P6_9PROT</name>
<gene>
    <name evidence="1" type="ORF">TMPK1_12910</name>
</gene>